<dbReference type="RefSeq" id="WP_094804236.1">
    <property type="nucleotide sequence ID" value="NZ_NEVP01000015.1"/>
</dbReference>
<dbReference type="PANTHER" id="PTHR47506:SF6">
    <property type="entry name" value="HTH-TYPE TRANSCRIPTIONAL REPRESSOR NEMR"/>
    <property type="match status" value="1"/>
</dbReference>
<dbReference type="Gene3D" id="1.10.357.10">
    <property type="entry name" value="Tetracycline Repressor, domain 2"/>
    <property type="match status" value="1"/>
</dbReference>
<dbReference type="InterPro" id="IPR036271">
    <property type="entry name" value="Tet_transcr_reg_TetR-rel_C_sf"/>
</dbReference>
<dbReference type="PANTHER" id="PTHR47506">
    <property type="entry name" value="TRANSCRIPTIONAL REGULATORY PROTEIN"/>
    <property type="match status" value="1"/>
</dbReference>
<dbReference type="Proteomes" id="UP000216913">
    <property type="component" value="Unassembled WGS sequence"/>
</dbReference>
<dbReference type="Pfam" id="PF00440">
    <property type="entry name" value="TetR_N"/>
    <property type="match status" value="1"/>
</dbReference>
<dbReference type="OrthoDB" id="5816932at2"/>
<dbReference type="AlphaFoldDB" id="A0A261T3L1"/>
<dbReference type="SUPFAM" id="SSF46689">
    <property type="entry name" value="Homeodomain-like"/>
    <property type="match status" value="1"/>
</dbReference>
<sequence>MDTHTKLMQAAEALFHRKGFGQTGMDDLAQAAEMSSRTLYKHSGSKTALIASVLAGRDQRFMALLRVNTVSEVFDTLEQWIRDEGAHGCLFLRAHGETGGATPEIEAAVLAHKNAVADRIRVIVQHELGGRGHKSLAEQIVVLFEGATATAIYRGPQAVTAARRAAAVLMAHADR</sequence>
<proteinExistence type="predicted"/>
<keyword evidence="3" id="KW-0804">Transcription</keyword>
<feature type="domain" description="HTH tetR-type" evidence="5">
    <location>
        <begin position="1"/>
        <end position="61"/>
    </location>
</feature>
<evidence type="ECO:0000256" key="2">
    <source>
        <dbReference type="ARBA" id="ARBA00023125"/>
    </source>
</evidence>
<dbReference type="PROSITE" id="PS50977">
    <property type="entry name" value="HTH_TETR_2"/>
    <property type="match status" value="1"/>
</dbReference>
<keyword evidence="1" id="KW-0805">Transcription regulation</keyword>
<evidence type="ECO:0000313" key="6">
    <source>
        <dbReference type="EMBL" id="OZI44189.1"/>
    </source>
</evidence>
<protein>
    <submittedName>
        <fullName evidence="6">TetR family transcriptional regulator</fullName>
    </submittedName>
</protein>
<organism evidence="6 7">
    <name type="scientific">Bordetella genomosp. 5</name>
    <dbReference type="NCBI Taxonomy" id="1395608"/>
    <lineage>
        <taxon>Bacteria</taxon>
        <taxon>Pseudomonadati</taxon>
        <taxon>Pseudomonadota</taxon>
        <taxon>Betaproteobacteria</taxon>
        <taxon>Burkholderiales</taxon>
        <taxon>Alcaligenaceae</taxon>
        <taxon>Bordetella</taxon>
    </lineage>
</organism>
<dbReference type="GO" id="GO:0003677">
    <property type="term" value="F:DNA binding"/>
    <property type="evidence" value="ECO:0007669"/>
    <property type="project" value="UniProtKB-UniRule"/>
</dbReference>
<dbReference type="InterPro" id="IPR009057">
    <property type="entry name" value="Homeodomain-like_sf"/>
</dbReference>
<dbReference type="SUPFAM" id="SSF48498">
    <property type="entry name" value="Tetracyclin repressor-like, C-terminal domain"/>
    <property type="match status" value="1"/>
</dbReference>
<accession>A0A261T3L1</accession>
<keyword evidence="7" id="KW-1185">Reference proteome</keyword>
<dbReference type="PRINTS" id="PR00455">
    <property type="entry name" value="HTHTETR"/>
</dbReference>
<feature type="DNA-binding region" description="H-T-H motif" evidence="4">
    <location>
        <begin position="24"/>
        <end position="43"/>
    </location>
</feature>
<evidence type="ECO:0000256" key="3">
    <source>
        <dbReference type="ARBA" id="ARBA00023163"/>
    </source>
</evidence>
<evidence type="ECO:0000256" key="1">
    <source>
        <dbReference type="ARBA" id="ARBA00023015"/>
    </source>
</evidence>
<keyword evidence="2 4" id="KW-0238">DNA-binding</keyword>
<dbReference type="InterPro" id="IPR001647">
    <property type="entry name" value="HTH_TetR"/>
</dbReference>
<comment type="caution">
    <text evidence="6">The sequence shown here is derived from an EMBL/GenBank/DDBJ whole genome shotgun (WGS) entry which is preliminary data.</text>
</comment>
<name>A0A261T3L1_9BORD</name>
<evidence type="ECO:0000313" key="7">
    <source>
        <dbReference type="Proteomes" id="UP000216913"/>
    </source>
</evidence>
<dbReference type="EMBL" id="NEVP01000015">
    <property type="protein sequence ID" value="OZI44189.1"/>
    <property type="molecule type" value="Genomic_DNA"/>
</dbReference>
<evidence type="ECO:0000256" key="4">
    <source>
        <dbReference type="PROSITE-ProRule" id="PRU00335"/>
    </source>
</evidence>
<reference evidence="6 7" key="1">
    <citation type="submission" date="2017-05" db="EMBL/GenBank/DDBJ databases">
        <title>Complete and WGS of Bordetella genogroups.</title>
        <authorList>
            <person name="Spilker T."/>
            <person name="LiPuma J."/>
        </authorList>
    </citation>
    <scope>NUCLEOTIDE SEQUENCE [LARGE SCALE GENOMIC DNA]</scope>
    <source>
        <strain evidence="6 7">AU10456</strain>
    </source>
</reference>
<gene>
    <name evidence="6" type="ORF">CAL25_22910</name>
</gene>
<evidence type="ECO:0000259" key="5">
    <source>
        <dbReference type="PROSITE" id="PS50977"/>
    </source>
</evidence>